<reference evidence="2 3" key="1">
    <citation type="submission" date="2024-06" db="EMBL/GenBank/DDBJ databases">
        <authorList>
            <person name="Kaempfer P."/>
            <person name="Viver T."/>
        </authorList>
    </citation>
    <scope>NUCLEOTIDE SEQUENCE [LARGE SCALE GENOMIC DNA]</scope>
    <source>
        <strain evidence="2 3">ST-119</strain>
    </source>
</reference>
<keyword evidence="1" id="KW-0472">Membrane</keyword>
<feature type="transmembrane region" description="Helical" evidence="1">
    <location>
        <begin position="29"/>
        <end position="48"/>
    </location>
</feature>
<dbReference type="EMBL" id="JBELPZ010000011">
    <property type="protein sequence ID" value="MFL9845026.1"/>
    <property type="molecule type" value="Genomic_DNA"/>
</dbReference>
<proteinExistence type="predicted"/>
<evidence type="ECO:0000256" key="1">
    <source>
        <dbReference type="SAM" id="Phobius"/>
    </source>
</evidence>
<name>A0ABW8Z0U0_9FLAO</name>
<evidence type="ECO:0000313" key="2">
    <source>
        <dbReference type="EMBL" id="MFL9845026.1"/>
    </source>
</evidence>
<feature type="transmembrane region" description="Helical" evidence="1">
    <location>
        <begin position="60"/>
        <end position="80"/>
    </location>
</feature>
<keyword evidence="1" id="KW-0812">Transmembrane</keyword>
<dbReference type="Proteomes" id="UP001629156">
    <property type="component" value="Unassembled WGS sequence"/>
</dbReference>
<keyword evidence="1" id="KW-1133">Transmembrane helix</keyword>
<sequence>MKKAELILASVALVAMILSLFDIPVNIVVVTFLALLSLVYFFTGFLLFRPKGTWQVVGSIVAGITFSILVIGILFKFMFWPGGSAMLFPGIVLALLVAIICVVKYFATKQAFYKNIVLRCGIYVIITMFFLFMQDSWILQFKYREYPEYIEALKKAEANPDDEQGWRDAQAIKDSLFYEEYKREQSAL</sequence>
<dbReference type="RefSeq" id="WP_408085290.1">
    <property type="nucleotide sequence ID" value="NZ_JBELPZ010000011.1"/>
</dbReference>
<feature type="transmembrane region" description="Helical" evidence="1">
    <location>
        <begin position="86"/>
        <end position="107"/>
    </location>
</feature>
<comment type="caution">
    <text evidence="2">The sequence shown here is derived from an EMBL/GenBank/DDBJ whole genome shotgun (WGS) entry which is preliminary data.</text>
</comment>
<evidence type="ECO:0008006" key="4">
    <source>
        <dbReference type="Google" id="ProtNLM"/>
    </source>
</evidence>
<evidence type="ECO:0000313" key="3">
    <source>
        <dbReference type="Proteomes" id="UP001629156"/>
    </source>
</evidence>
<feature type="transmembrane region" description="Helical" evidence="1">
    <location>
        <begin position="116"/>
        <end position="133"/>
    </location>
</feature>
<keyword evidence="3" id="KW-1185">Reference proteome</keyword>
<gene>
    <name evidence="2" type="ORF">ABS766_11405</name>
</gene>
<organism evidence="2 3">
    <name type="scientific">Flavobacterium rhizosphaerae</name>
    <dbReference type="NCBI Taxonomy" id="3163298"/>
    <lineage>
        <taxon>Bacteria</taxon>
        <taxon>Pseudomonadati</taxon>
        <taxon>Bacteroidota</taxon>
        <taxon>Flavobacteriia</taxon>
        <taxon>Flavobacteriales</taxon>
        <taxon>Flavobacteriaceae</taxon>
        <taxon>Flavobacterium</taxon>
    </lineage>
</organism>
<protein>
    <recommendedName>
        <fullName evidence="4">DUF308 domain-containing protein</fullName>
    </recommendedName>
</protein>
<accession>A0ABW8Z0U0</accession>